<dbReference type="EMBL" id="FUXX01000006">
    <property type="protein sequence ID" value="SKA58948.1"/>
    <property type="molecule type" value="Genomic_DNA"/>
</dbReference>
<dbReference type="RefSeq" id="WP_078928126.1">
    <property type="nucleotide sequence ID" value="NZ_FUXX01000006.1"/>
</dbReference>
<dbReference type="Pfam" id="PF01790">
    <property type="entry name" value="LGT"/>
    <property type="match status" value="1"/>
</dbReference>
<keyword evidence="5 7" id="KW-1133">Transmembrane helix</keyword>
<feature type="transmembrane region" description="Helical" evidence="7">
    <location>
        <begin position="212"/>
        <end position="234"/>
    </location>
</feature>
<keyword evidence="8" id="KW-0449">Lipoprotein</keyword>
<dbReference type="PANTHER" id="PTHR30589">
    <property type="entry name" value="PROLIPOPROTEIN DIACYLGLYCERYL TRANSFERASE"/>
    <property type="match status" value="1"/>
</dbReference>
<feature type="transmembrane region" description="Helical" evidence="7">
    <location>
        <begin position="75"/>
        <end position="94"/>
    </location>
</feature>
<keyword evidence="2" id="KW-1003">Cell membrane</keyword>
<feature type="transmembrane region" description="Helical" evidence="7">
    <location>
        <begin position="183"/>
        <end position="200"/>
    </location>
</feature>
<sequence length="245" mass="27875">MDIGSLSYGGVYLLGFVLYLLMPSLVFPFSLKVNYSLFAANGAIIGGRLGYVFFYEPVYYLNNPFEIIELWKGGMSFHGGVLGLVAGCLLCTYLTKSSRELFFRALDRACLIALVIIPLGRCCNYLNGELWGRITQVPWGVFFEGADDNPRHPVQLYEAFFEGPMLGLLLYFMYQRKLLKRPLTISCYYLLGYSLFRFFTEFFREADSMVGYFHGFTLGQILCIAGIFISVFLLKKIGREFVESS</sequence>
<proteinExistence type="inferred from homology"/>
<evidence type="ECO:0000256" key="1">
    <source>
        <dbReference type="ARBA" id="ARBA00007150"/>
    </source>
</evidence>
<comment type="similarity">
    <text evidence="1">Belongs to the Lgt family.</text>
</comment>
<keyword evidence="3 8" id="KW-0808">Transferase</keyword>
<feature type="transmembrane region" description="Helical" evidence="7">
    <location>
        <begin position="35"/>
        <end position="55"/>
    </location>
</feature>
<evidence type="ECO:0000256" key="4">
    <source>
        <dbReference type="ARBA" id="ARBA00022692"/>
    </source>
</evidence>
<evidence type="ECO:0000256" key="7">
    <source>
        <dbReference type="SAM" id="Phobius"/>
    </source>
</evidence>
<evidence type="ECO:0000256" key="2">
    <source>
        <dbReference type="ARBA" id="ARBA00022475"/>
    </source>
</evidence>
<feature type="transmembrane region" description="Helical" evidence="7">
    <location>
        <begin position="6"/>
        <end position="28"/>
    </location>
</feature>
<dbReference type="GO" id="GO:0042158">
    <property type="term" value="P:lipoprotein biosynthetic process"/>
    <property type="evidence" value="ECO:0007669"/>
    <property type="project" value="InterPro"/>
</dbReference>
<evidence type="ECO:0000313" key="9">
    <source>
        <dbReference type="Proteomes" id="UP000242432"/>
    </source>
</evidence>
<evidence type="ECO:0000256" key="3">
    <source>
        <dbReference type="ARBA" id="ARBA00022679"/>
    </source>
</evidence>
<keyword evidence="6 7" id="KW-0472">Membrane</keyword>
<accession>A0A1T4V228</accession>
<dbReference type="GO" id="GO:0008961">
    <property type="term" value="F:phosphatidylglycerol-prolipoprotein diacylglyceryl transferase activity"/>
    <property type="evidence" value="ECO:0007669"/>
    <property type="project" value="InterPro"/>
</dbReference>
<evidence type="ECO:0000256" key="5">
    <source>
        <dbReference type="ARBA" id="ARBA00022989"/>
    </source>
</evidence>
<dbReference type="NCBIfam" id="TIGR00544">
    <property type="entry name" value="lgt"/>
    <property type="match status" value="1"/>
</dbReference>
<name>A0A1T4V228_9GAMM</name>
<dbReference type="GO" id="GO:0005886">
    <property type="term" value="C:plasma membrane"/>
    <property type="evidence" value="ECO:0007669"/>
    <property type="project" value="InterPro"/>
</dbReference>
<protein>
    <submittedName>
        <fullName evidence="8">Phosphatidylglycerol:prolipoprotein diacylglycerol transferase</fullName>
    </submittedName>
</protein>
<evidence type="ECO:0000313" key="8">
    <source>
        <dbReference type="EMBL" id="SKA58948.1"/>
    </source>
</evidence>
<gene>
    <name evidence="8" type="ORF">SAMN02745213_00558</name>
</gene>
<evidence type="ECO:0000256" key="6">
    <source>
        <dbReference type="ARBA" id="ARBA00023136"/>
    </source>
</evidence>
<dbReference type="InterPro" id="IPR001640">
    <property type="entry name" value="Lgt"/>
</dbReference>
<keyword evidence="4 7" id="KW-0812">Transmembrane</keyword>
<keyword evidence="9" id="KW-1185">Reference proteome</keyword>
<dbReference type="Proteomes" id="UP000242432">
    <property type="component" value="Unassembled WGS sequence"/>
</dbReference>
<organism evidence="8 9">
    <name type="scientific">Succinivibrio dextrinosolvens DSM 3072</name>
    <dbReference type="NCBI Taxonomy" id="1123324"/>
    <lineage>
        <taxon>Bacteria</taxon>
        <taxon>Pseudomonadati</taxon>
        <taxon>Pseudomonadota</taxon>
        <taxon>Gammaproteobacteria</taxon>
        <taxon>Aeromonadales</taxon>
        <taxon>Succinivibrionaceae</taxon>
        <taxon>Succinivibrio</taxon>
    </lineage>
</organism>
<reference evidence="9" key="1">
    <citation type="submission" date="2017-02" db="EMBL/GenBank/DDBJ databases">
        <authorList>
            <person name="Varghese N."/>
            <person name="Submissions S."/>
        </authorList>
    </citation>
    <scope>NUCLEOTIDE SEQUENCE [LARGE SCALE GENOMIC DNA]</scope>
    <source>
        <strain evidence="9">DSM 3072</strain>
    </source>
</reference>
<dbReference type="PANTHER" id="PTHR30589:SF0">
    <property type="entry name" value="PHOSPHATIDYLGLYCEROL--PROLIPOPROTEIN DIACYLGLYCERYL TRANSFERASE"/>
    <property type="match status" value="1"/>
</dbReference>
<dbReference type="AlphaFoldDB" id="A0A1T4V228"/>